<protein>
    <submittedName>
        <fullName evidence="1">NAD-P-binding protein</fullName>
    </submittedName>
</protein>
<evidence type="ECO:0000313" key="2">
    <source>
        <dbReference type="Proteomes" id="UP000814140"/>
    </source>
</evidence>
<reference evidence="1" key="1">
    <citation type="submission" date="2021-03" db="EMBL/GenBank/DDBJ databases">
        <authorList>
            <consortium name="DOE Joint Genome Institute"/>
            <person name="Ahrendt S."/>
            <person name="Looney B.P."/>
            <person name="Miyauchi S."/>
            <person name="Morin E."/>
            <person name="Drula E."/>
            <person name="Courty P.E."/>
            <person name="Chicoki N."/>
            <person name="Fauchery L."/>
            <person name="Kohler A."/>
            <person name="Kuo A."/>
            <person name="Labutti K."/>
            <person name="Pangilinan J."/>
            <person name="Lipzen A."/>
            <person name="Riley R."/>
            <person name="Andreopoulos W."/>
            <person name="He G."/>
            <person name="Johnson J."/>
            <person name="Barry K.W."/>
            <person name="Grigoriev I.V."/>
            <person name="Nagy L."/>
            <person name="Hibbett D."/>
            <person name="Henrissat B."/>
            <person name="Matheny P.B."/>
            <person name="Labbe J."/>
            <person name="Martin F."/>
        </authorList>
    </citation>
    <scope>NUCLEOTIDE SEQUENCE</scope>
    <source>
        <strain evidence="1">HHB10654</strain>
    </source>
</reference>
<gene>
    <name evidence="1" type="ORF">BV25DRAFT_1906423</name>
</gene>
<accession>A0ACB8T819</accession>
<comment type="caution">
    <text evidence="1">The sequence shown here is derived from an EMBL/GenBank/DDBJ whole genome shotgun (WGS) entry which is preliminary data.</text>
</comment>
<organism evidence="1 2">
    <name type="scientific">Artomyces pyxidatus</name>
    <dbReference type="NCBI Taxonomy" id="48021"/>
    <lineage>
        <taxon>Eukaryota</taxon>
        <taxon>Fungi</taxon>
        <taxon>Dikarya</taxon>
        <taxon>Basidiomycota</taxon>
        <taxon>Agaricomycotina</taxon>
        <taxon>Agaricomycetes</taxon>
        <taxon>Russulales</taxon>
        <taxon>Auriscalpiaceae</taxon>
        <taxon>Artomyces</taxon>
    </lineage>
</organism>
<sequence>MGLLVMSSAGFLLTFLAFYLYVRLNDAKLMRLPPEVEATFSPHRVTPQDAREAAERLEKEPITIGEHLPPRTGRRYIVVGGAGFLGGWIVCHLLERGEDPKNIRVLDIRAPTRPDLTTGRAQSVDFLQVDISDKAAVDAAFQAPWPGGNTSSGITVFHTVAVFRFYENHPALLPLSDKVNVQGTQHIIDASRAAGVSVLVFTSSGSICVRRTRLWLWPWEKQPEFFVQVITDDDNIIPKRHEHFFSNYAASKIKGERLVRAADNTPSGAGILRTGCLRPGNGIFGPGGDILCGSYLVRQTNPTWVSNTLQNFAYVENVSLAHLCYEQRLLETLAGSPDPDLGGQAFGITDAGPPVTYGDVYCVLNTLTDGRTVFHTLSATAMLLLAHIFALLHLARTRLRLAGSPLAALVPALNADLVNLQPPIFALTQVHLVWDDARARVPPEQGGLGYAPPWTTVAGLCKLVEEHERAGGKAEARSLGGGISLGFAANRAGKGVERVIEGLALDPTAVRN</sequence>
<dbReference type="EMBL" id="MU277197">
    <property type="protein sequence ID" value="KAI0064910.1"/>
    <property type="molecule type" value="Genomic_DNA"/>
</dbReference>
<name>A0ACB8T819_9AGAM</name>
<evidence type="ECO:0000313" key="1">
    <source>
        <dbReference type="EMBL" id="KAI0064910.1"/>
    </source>
</evidence>
<reference evidence="1" key="2">
    <citation type="journal article" date="2022" name="New Phytol.">
        <title>Evolutionary transition to the ectomycorrhizal habit in the genomes of a hyperdiverse lineage of mushroom-forming fungi.</title>
        <authorList>
            <person name="Looney B."/>
            <person name="Miyauchi S."/>
            <person name="Morin E."/>
            <person name="Drula E."/>
            <person name="Courty P.E."/>
            <person name="Kohler A."/>
            <person name="Kuo A."/>
            <person name="LaButti K."/>
            <person name="Pangilinan J."/>
            <person name="Lipzen A."/>
            <person name="Riley R."/>
            <person name="Andreopoulos W."/>
            <person name="He G."/>
            <person name="Johnson J."/>
            <person name="Nolan M."/>
            <person name="Tritt A."/>
            <person name="Barry K.W."/>
            <person name="Grigoriev I.V."/>
            <person name="Nagy L.G."/>
            <person name="Hibbett D."/>
            <person name="Henrissat B."/>
            <person name="Matheny P.B."/>
            <person name="Labbe J."/>
            <person name="Martin F.M."/>
        </authorList>
    </citation>
    <scope>NUCLEOTIDE SEQUENCE</scope>
    <source>
        <strain evidence="1">HHB10654</strain>
    </source>
</reference>
<dbReference type="Proteomes" id="UP000814140">
    <property type="component" value="Unassembled WGS sequence"/>
</dbReference>
<keyword evidence="2" id="KW-1185">Reference proteome</keyword>
<proteinExistence type="predicted"/>